<comment type="caution">
    <text evidence="3">The sequence shown here is derived from an EMBL/GenBank/DDBJ whole genome shotgun (WGS) entry which is preliminary data.</text>
</comment>
<dbReference type="InterPro" id="IPR050708">
    <property type="entry name" value="T6SS_VgrG/RHS"/>
</dbReference>
<gene>
    <name evidence="3" type="ORF">C4S77_02895</name>
</gene>
<dbReference type="InterPro" id="IPR022385">
    <property type="entry name" value="Rhs_assc_core"/>
</dbReference>
<dbReference type="OrthoDB" id="1367325at2"/>
<evidence type="ECO:0000259" key="2">
    <source>
        <dbReference type="Pfam" id="PF25023"/>
    </source>
</evidence>
<organism evidence="3 4">
    <name type="scientific">Apibacter adventoris</name>
    <dbReference type="NCBI Taxonomy" id="1679466"/>
    <lineage>
        <taxon>Bacteria</taxon>
        <taxon>Pseudomonadati</taxon>
        <taxon>Bacteroidota</taxon>
        <taxon>Flavobacteriia</taxon>
        <taxon>Flavobacteriales</taxon>
        <taxon>Weeksellaceae</taxon>
        <taxon>Apibacter</taxon>
    </lineage>
</organism>
<name>A0A2S8AFB3_9FLAO</name>
<accession>A0A2S8AFB3</accession>
<dbReference type="AlphaFoldDB" id="A0A2S8AFB3"/>
<protein>
    <recommendedName>
        <fullName evidence="2">Teneurin-like YD-shell domain-containing protein</fullName>
    </recommendedName>
</protein>
<dbReference type="InterPro" id="IPR056823">
    <property type="entry name" value="TEN-like_YD-shell"/>
</dbReference>
<feature type="domain" description="Teneurin-like YD-shell" evidence="2">
    <location>
        <begin position="54"/>
        <end position="164"/>
    </location>
</feature>
<dbReference type="Proteomes" id="UP000238042">
    <property type="component" value="Unassembled WGS sequence"/>
</dbReference>
<evidence type="ECO:0000256" key="1">
    <source>
        <dbReference type="ARBA" id="ARBA00022737"/>
    </source>
</evidence>
<dbReference type="Gene3D" id="2.180.10.10">
    <property type="entry name" value="RHS repeat-associated core"/>
    <property type="match status" value="1"/>
</dbReference>
<evidence type="ECO:0000313" key="3">
    <source>
        <dbReference type="EMBL" id="PQL94642.1"/>
    </source>
</evidence>
<keyword evidence="1" id="KW-0677">Repeat</keyword>
<reference evidence="3 4" key="1">
    <citation type="submission" date="2018-02" db="EMBL/GenBank/DDBJ databases">
        <title>Genome sequences of Apibacter spp., gut symbionts of Asian honey bees.</title>
        <authorList>
            <person name="Kwong W.K."/>
            <person name="Steele M.I."/>
            <person name="Moran N.A."/>
        </authorList>
    </citation>
    <scope>NUCLEOTIDE SEQUENCE [LARGE SCALE GENOMIC DNA]</scope>
    <source>
        <strain evidence="4">wkB301</strain>
    </source>
</reference>
<proteinExistence type="predicted"/>
<evidence type="ECO:0000313" key="4">
    <source>
        <dbReference type="Proteomes" id="UP000238042"/>
    </source>
</evidence>
<sequence length="383" mass="43007">MPVIVFNAYFEVPYHGKDHNEYVNGAGFCYVGKDKKLQAYGGGIGKGNEEYEKMQYYYHADHLGSSSNITNLDAQIVQHVAYVPFGEVFIEERNQSWNTPYLFNGKELDGETGLYYYGARYYNPRESVWLSMDPLYIAHLDADSNTGGVYDSKNLSVYSYVHNRSVNAVDPDGEDIIILYDSNSVYGLGHSAVLIGNDKDGWRYISMNGTGEGAKPIGLAKNSDLGNIKYNRKTRIGNDFRGSGLKATEIIGIINESANPNEKHNYDRAFLILSNTSEDNLAYEKAKKEASAKWYNIFGQSCIDPGQAALKGVIEDRYGKDVPDKIGYEKIEHQLIPNNQAAMLLKQIEMLNKGLQKQGQNVIIQATEKNLKINRKKINKNEV</sequence>
<dbReference type="NCBIfam" id="TIGR03696">
    <property type="entry name" value="Rhs_assc_core"/>
    <property type="match status" value="1"/>
</dbReference>
<keyword evidence="4" id="KW-1185">Reference proteome</keyword>
<dbReference type="PANTHER" id="PTHR32305:SF15">
    <property type="entry name" value="PROTEIN RHSA-RELATED"/>
    <property type="match status" value="1"/>
</dbReference>
<dbReference type="EMBL" id="PSZM01000007">
    <property type="protein sequence ID" value="PQL94642.1"/>
    <property type="molecule type" value="Genomic_DNA"/>
</dbReference>
<dbReference type="PANTHER" id="PTHR32305">
    <property type="match status" value="1"/>
</dbReference>
<dbReference type="Pfam" id="PF25023">
    <property type="entry name" value="TEN_YD-shell"/>
    <property type="match status" value="1"/>
</dbReference>